<keyword evidence="1" id="KW-0732">Signal</keyword>
<dbReference type="SUPFAM" id="SSF48695">
    <property type="entry name" value="Multiheme cytochromes"/>
    <property type="match status" value="2"/>
</dbReference>
<evidence type="ECO:0000259" key="2">
    <source>
        <dbReference type="Pfam" id="PF14522"/>
    </source>
</evidence>
<comment type="caution">
    <text evidence="3">The sequence shown here is derived from an EMBL/GenBank/DDBJ whole genome shotgun (WGS) entry which is preliminary data.</text>
</comment>
<dbReference type="Pfam" id="PF14522">
    <property type="entry name" value="Cytochrome_C7"/>
    <property type="match status" value="1"/>
</dbReference>
<organism evidence="3 4">
    <name type="scientific">Maribacter arenosus</name>
    <dbReference type="NCBI Taxonomy" id="1854708"/>
    <lineage>
        <taxon>Bacteria</taxon>
        <taxon>Pseudomonadati</taxon>
        <taxon>Bacteroidota</taxon>
        <taxon>Flavobacteriia</taxon>
        <taxon>Flavobacteriales</taxon>
        <taxon>Flavobacteriaceae</taxon>
        <taxon>Maribacter</taxon>
    </lineage>
</organism>
<dbReference type="Gene3D" id="3.90.10.10">
    <property type="entry name" value="Cytochrome C3"/>
    <property type="match status" value="5"/>
</dbReference>
<protein>
    <recommendedName>
        <fullName evidence="2">Cytochrome c7-like domain-containing protein</fullName>
    </recommendedName>
</protein>
<dbReference type="PANTHER" id="PTHR35038">
    <property type="entry name" value="DISSIMILATORY SULFITE REDUCTASE SIRA"/>
    <property type="match status" value="1"/>
</dbReference>
<evidence type="ECO:0000256" key="1">
    <source>
        <dbReference type="ARBA" id="ARBA00022729"/>
    </source>
</evidence>
<name>A0ABR7VG47_9FLAO</name>
<accession>A0ABR7VG47</accession>
<sequence>MYRLSFIIVFLFMGIVPVLGQSPHGEQLKMDCVRCHDPSGWSMNYQTIQFDHDKTDFQLEGTHQQTDCKLCHSTLIFDQAPMDCASCHTDVHSQSVGNDCAQCHGSETWLVDNIPELHEANGFPLIGSHSNLSCVECHTSETSLRFDRIGNDCISCHQDDYASTQNPNHTTAGYSINCIECHNPLGFGWDSESINHDFFPLTQGHDIQDCTQCHTNGTYAGLSPECVSCHQEDYMATQDPNHQTSGFSTDCVTCHTTSPGWTPAEINHDFFPLTQGHDIQDCTQCHTNGTYAGLSPECVSCHQEDYMATQDPNHQTSGFSTDCVTCHTTSPGWTPAEINHDFFPLTQGHDIQDCTQCHTNGTYAGLSPECVSCHQSDYDQTSDPNHATSGFSTDCVTCHTTSPGWTPATINHDFFPLT</sequence>
<feature type="domain" description="Cytochrome c7-like" evidence="2">
    <location>
        <begin position="168"/>
        <end position="231"/>
    </location>
</feature>
<dbReference type="EMBL" id="JABTCG010000012">
    <property type="protein sequence ID" value="MBD0852609.1"/>
    <property type="molecule type" value="Genomic_DNA"/>
</dbReference>
<proteinExistence type="predicted"/>
<feature type="non-terminal residue" evidence="3">
    <location>
        <position position="418"/>
    </location>
</feature>
<reference evidence="3 4" key="1">
    <citation type="submission" date="2020-05" db="EMBL/GenBank/DDBJ databases">
        <title>The draft genome sequence of Maribacter arenosus CAU 1321.</title>
        <authorList>
            <person name="Mu L."/>
        </authorList>
    </citation>
    <scope>NUCLEOTIDE SEQUENCE [LARGE SCALE GENOMIC DNA]</scope>
    <source>
        <strain evidence="3 4">CAU 1321</strain>
    </source>
</reference>
<keyword evidence="4" id="KW-1185">Reference proteome</keyword>
<dbReference type="InterPro" id="IPR036280">
    <property type="entry name" value="Multihaem_cyt_sf"/>
</dbReference>
<dbReference type="Proteomes" id="UP000598350">
    <property type="component" value="Unassembled WGS sequence"/>
</dbReference>
<evidence type="ECO:0000313" key="3">
    <source>
        <dbReference type="EMBL" id="MBD0852609.1"/>
    </source>
</evidence>
<evidence type="ECO:0000313" key="4">
    <source>
        <dbReference type="Proteomes" id="UP000598350"/>
    </source>
</evidence>
<dbReference type="InterPro" id="IPR029467">
    <property type="entry name" value="Cyt_c7-like"/>
</dbReference>
<gene>
    <name evidence="3" type="ORF">HPE63_18175</name>
</gene>
<dbReference type="InterPro" id="IPR051829">
    <property type="entry name" value="Multiheme_Cytochr_ET"/>
</dbReference>